<organism evidence="1 2">
    <name type="scientific">Periconia macrospinosa</name>
    <dbReference type="NCBI Taxonomy" id="97972"/>
    <lineage>
        <taxon>Eukaryota</taxon>
        <taxon>Fungi</taxon>
        <taxon>Dikarya</taxon>
        <taxon>Ascomycota</taxon>
        <taxon>Pezizomycotina</taxon>
        <taxon>Dothideomycetes</taxon>
        <taxon>Pleosporomycetidae</taxon>
        <taxon>Pleosporales</taxon>
        <taxon>Massarineae</taxon>
        <taxon>Periconiaceae</taxon>
        <taxon>Periconia</taxon>
    </lineage>
</organism>
<dbReference type="EMBL" id="KZ805464">
    <property type="protein sequence ID" value="PVH96465.1"/>
    <property type="molecule type" value="Genomic_DNA"/>
</dbReference>
<gene>
    <name evidence="1" type="ORF">DM02DRAFT_631998</name>
</gene>
<dbReference type="AlphaFoldDB" id="A0A2V1DEL9"/>
<evidence type="ECO:0000313" key="1">
    <source>
        <dbReference type="EMBL" id="PVH96465.1"/>
    </source>
</evidence>
<protein>
    <submittedName>
        <fullName evidence="1">Uncharacterized protein</fullName>
    </submittedName>
</protein>
<name>A0A2V1DEL9_9PLEO</name>
<dbReference type="Proteomes" id="UP000244855">
    <property type="component" value="Unassembled WGS sequence"/>
</dbReference>
<accession>A0A2V1DEL9</accession>
<keyword evidence="2" id="KW-1185">Reference proteome</keyword>
<reference evidence="1 2" key="1">
    <citation type="journal article" date="2018" name="Sci. Rep.">
        <title>Comparative genomics provides insights into the lifestyle and reveals functional heterogeneity of dark septate endophytic fungi.</title>
        <authorList>
            <person name="Knapp D.G."/>
            <person name="Nemeth J.B."/>
            <person name="Barry K."/>
            <person name="Hainaut M."/>
            <person name="Henrissat B."/>
            <person name="Johnson J."/>
            <person name="Kuo A."/>
            <person name="Lim J.H.P."/>
            <person name="Lipzen A."/>
            <person name="Nolan M."/>
            <person name="Ohm R.A."/>
            <person name="Tamas L."/>
            <person name="Grigoriev I.V."/>
            <person name="Spatafora J.W."/>
            <person name="Nagy L.G."/>
            <person name="Kovacs G.M."/>
        </authorList>
    </citation>
    <scope>NUCLEOTIDE SEQUENCE [LARGE SCALE GENOMIC DNA]</scope>
    <source>
        <strain evidence="1 2">DSE2036</strain>
    </source>
</reference>
<dbReference type="OrthoDB" id="3788499at2759"/>
<sequence>MSIYTCSFGLCTVSGTPRATGGPTVLKHPDRWHVGPAYYLHSLIPRFDAFPHGSMALAEWEERGLRLVVLDEHMLYRIILNNCPSLTRNVELEEQVQKLASVEVDNEEQHAQGVLDKDVGVDIKVSMSYVSVWRGSVEDIIRAVLVEDKKRKRGLREYYPRLKE</sequence>
<proteinExistence type="predicted"/>
<evidence type="ECO:0000313" key="2">
    <source>
        <dbReference type="Proteomes" id="UP000244855"/>
    </source>
</evidence>